<dbReference type="GO" id="GO:0005814">
    <property type="term" value="C:centriole"/>
    <property type="evidence" value="ECO:0007669"/>
    <property type="project" value="TreeGrafter"/>
</dbReference>
<dbReference type="AlphaFoldDB" id="A0A6P4ZT60"/>
<dbReference type="Proteomes" id="UP000515135">
    <property type="component" value="Unplaced"/>
</dbReference>
<dbReference type="PANTHER" id="PTHR44019">
    <property type="entry name" value="WD REPEAT-CONTAINING PROTEIN 55"/>
    <property type="match status" value="1"/>
</dbReference>
<dbReference type="Gene3D" id="2.130.10.10">
    <property type="entry name" value="YVTN repeat-like/Quinoprotein amine dehydrogenase"/>
    <property type="match status" value="2"/>
</dbReference>
<sequence length="332" mass="35641">MYSKNKTIPLRGSASALCNNLALNRIPEKNLTTHAVVHRSAVNLVTVSGPATGEGQQNFHHRQVTCREAGQHTGSMVLQAKWCQLATRNLLVITSQKGVQIFEQDGAIMVFWHALGAAESVSGYSTFARGVAPVAGNLICVGTSSGNVLCFNIPPKGPNVTLTETMKGHSSAITDITSTGHTGDTVVTADDSGNIIVWKGPKFVEVTRISGSRNPACCVCLWKDTVIAAYSTGHIRLFGVETGNIHAEVCAHARWISALDILPESGQLLSASEDSYARIWQLKKGNTTEVEHVHSECVTDIQLCGAKFTSPEGKAFAVTGYDTNEIIYYVQN</sequence>
<dbReference type="PROSITE" id="PS50294">
    <property type="entry name" value="WD_REPEATS_REGION"/>
    <property type="match status" value="1"/>
</dbReference>
<dbReference type="GO" id="GO:0036064">
    <property type="term" value="C:ciliary basal body"/>
    <property type="evidence" value="ECO:0007669"/>
    <property type="project" value="TreeGrafter"/>
</dbReference>
<dbReference type="PROSITE" id="PS50082">
    <property type="entry name" value="WD_REPEATS_2"/>
    <property type="match status" value="1"/>
</dbReference>
<evidence type="ECO:0000256" key="1">
    <source>
        <dbReference type="ARBA" id="ARBA00022574"/>
    </source>
</evidence>
<dbReference type="InterPro" id="IPR015943">
    <property type="entry name" value="WD40/YVTN_repeat-like_dom_sf"/>
</dbReference>
<feature type="domain" description="WD repeat-containing protein 54 beta-propeller" evidence="4">
    <location>
        <begin position="1"/>
        <end position="327"/>
    </location>
</feature>
<feature type="repeat" description="WD" evidence="3">
    <location>
        <begin position="249"/>
        <end position="290"/>
    </location>
</feature>
<accession>A0A6P4ZT60</accession>
<dbReference type="KEGG" id="bbel:109485289"/>
<evidence type="ECO:0000256" key="2">
    <source>
        <dbReference type="ARBA" id="ARBA00022737"/>
    </source>
</evidence>
<proteinExistence type="predicted"/>
<dbReference type="InterPro" id="IPR050505">
    <property type="entry name" value="WDR55/POC1"/>
</dbReference>
<dbReference type="SMART" id="SM00320">
    <property type="entry name" value="WD40"/>
    <property type="match status" value="3"/>
</dbReference>
<evidence type="ECO:0000313" key="6">
    <source>
        <dbReference type="RefSeq" id="XP_019644360.1"/>
    </source>
</evidence>
<dbReference type="InterPro" id="IPR036322">
    <property type="entry name" value="WD40_repeat_dom_sf"/>
</dbReference>
<dbReference type="InterPro" id="IPR049546">
    <property type="entry name" value="WDR54_beta_prop"/>
</dbReference>
<name>A0A6P4ZT60_BRABE</name>
<dbReference type="GeneID" id="109485289"/>
<reference evidence="6" key="1">
    <citation type="submission" date="2025-08" db="UniProtKB">
        <authorList>
            <consortium name="RefSeq"/>
        </authorList>
    </citation>
    <scope>IDENTIFICATION</scope>
    <source>
        <tissue evidence="6">Gonad</tissue>
    </source>
</reference>
<keyword evidence="5" id="KW-1185">Reference proteome</keyword>
<keyword evidence="1 3" id="KW-0853">WD repeat</keyword>
<dbReference type="PANTHER" id="PTHR44019:SF8">
    <property type="entry name" value="POC1 CENTRIOLAR PROTEIN HOMOLOG"/>
    <property type="match status" value="1"/>
</dbReference>
<dbReference type="GO" id="GO:0060271">
    <property type="term" value="P:cilium assembly"/>
    <property type="evidence" value="ECO:0007669"/>
    <property type="project" value="TreeGrafter"/>
</dbReference>
<organism evidence="5 6">
    <name type="scientific">Branchiostoma belcheri</name>
    <name type="common">Amphioxus</name>
    <dbReference type="NCBI Taxonomy" id="7741"/>
    <lineage>
        <taxon>Eukaryota</taxon>
        <taxon>Metazoa</taxon>
        <taxon>Chordata</taxon>
        <taxon>Cephalochordata</taxon>
        <taxon>Leptocardii</taxon>
        <taxon>Amphioxiformes</taxon>
        <taxon>Branchiostomatidae</taxon>
        <taxon>Branchiostoma</taxon>
    </lineage>
</organism>
<evidence type="ECO:0000259" key="4">
    <source>
        <dbReference type="Pfam" id="PF21031"/>
    </source>
</evidence>
<dbReference type="RefSeq" id="XP_019644360.1">
    <property type="nucleotide sequence ID" value="XM_019788801.1"/>
</dbReference>
<keyword evidence="2" id="KW-0677">Repeat</keyword>
<protein>
    <submittedName>
        <fullName evidence="6">WD repeat-containing protein 54-like</fullName>
    </submittedName>
</protein>
<dbReference type="Pfam" id="PF21031">
    <property type="entry name" value="WDR54"/>
    <property type="match status" value="1"/>
</dbReference>
<gene>
    <name evidence="6" type="primary">LOC109485289</name>
</gene>
<dbReference type="InterPro" id="IPR001680">
    <property type="entry name" value="WD40_rpt"/>
</dbReference>
<evidence type="ECO:0000313" key="5">
    <source>
        <dbReference type="Proteomes" id="UP000515135"/>
    </source>
</evidence>
<evidence type="ECO:0000256" key="3">
    <source>
        <dbReference type="PROSITE-ProRule" id="PRU00221"/>
    </source>
</evidence>
<dbReference type="OrthoDB" id="756370at2759"/>
<dbReference type="SUPFAM" id="SSF50978">
    <property type="entry name" value="WD40 repeat-like"/>
    <property type="match status" value="1"/>
</dbReference>